<gene>
    <name evidence="3" type="ORF">B0T14DRAFT_570710</name>
</gene>
<evidence type="ECO:0000259" key="2">
    <source>
        <dbReference type="PROSITE" id="PS50157"/>
    </source>
</evidence>
<dbReference type="EMBL" id="JAULSU010000007">
    <property type="protein sequence ID" value="KAK0610778.1"/>
    <property type="molecule type" value="Genomic_DNA"/>
</dbReference>
<protein>
    <recommendedName>
        <fullName evidence="2">C2H2-type domain-containing protein</fullName>
    </recommendedName>
</protein>
<reference evidence="3" key="1">
    <citation type="submission" date="2023-06" db="EMBL/GenBank/DDBJ databases">
        <title>Genome-scale phylogeny and comparative genomics of the fungal order Sordariales.</title>
        <authorList>
            <consortium name="Lawrence Berkeley National Laboratory"/>
            <person name="Hensen N."/>
            <person name="Bonometti L."/>
            <person name="Westerberg I."/>
            <person name="Brannstrom I.O."/>
            <person name="Guillou S."/>
            <person name="Cros-Aarteil S."/>
            <person name="Calhoun S."/>
            <person name="Haridas S."/>
            <person name="Kuo A."/>
            <person name="Mondo S."/>
            <person name="Pangilinan J."/>
            <person name="Riley R."/>
            <person name="Labutti K."/>
            <person name="Andreopoulos B."/>
            <person name="Lipzen A."/>
            <person name="Chen C."/>
            <person name="Yanf M."/>
            <person name="Daum C."/>
            <person name="Ng V."/>
            <person name="Clum A."/>
            <person name="Steindorff A."/>
            <person name="Ohm R."/>
            <person name="Martin F."/>
            <person name="Silar P."/>
            <person name="Natvig D."/>
            <person name="Lalanne C."/>
            <person name="Gautier V."/>
            <person name="Ament-Velasquez S.L."/>
            <person name="Kruys A."/>
            <person name="Hutchinson M.I."/>
            <person name="Powell A.J."/>
            <person name="Barry K."/>
            <person name="Miller A.N."/>
            <person name="Grigoriev I.V."/>
            <person name="Debuchy R."/>
            <person name="Gladieux P."/>
            <person name="Thoren M.H."/>
            <person name="Johannesson H."/>
        </authorList>
    </citation>
    <scope>NUCLEOTIDE SEQUENCE</scope>
    <source>
        <strain evidence="3">CBS 606.72</strain>
    </source>
</reference>
<dbReference type="GO" id="GO:0008270">
    <property type="term" value="F:zinc ion binding"/>
    <property type="evidence" value="ECO:0007669"/>
    <property type="project" value="UniProtKB-KW"/>
</dbReference>
<feature type="domain" description="C2H2-type" evidence="2">
    <location>
        <begin position="250"/>
        <end position="278"/>
    </location>
</feature>
<dbReference type="InterPro" id="IPR013087">
    <property type="entry name" value="Znf_C2H2_type"/>
</dbReference>
<organism evidence="3 4">
    <name type="scientific">Immersiella caudata</name>
    <dbReference type="NCBI Taxonomy" id="314043"/>
    <lineage>
        <taxon>Eukaryota</taxon>
        <taxon>Fungi</taxon>
        <taxon>Dikarya</taxon>
        <taxon>Ascomycota</taxon>
        <taxon>Pezizomycotina</taxon>
        <taxon>Sordariomycetes</taxon>
        <taxon>Sordariomycetidae</taxon>
        <taxon>Sordariales</taxon>
        <taxon>Lasiosphaeriaceae</taxon>
        <taxon>Immersiella</taxon>
    </lineage>
</organism>
<keyword evidence="4" id="KW-1185">Reference proteome</keyword>
<dbReference type="Gene3D" id="3.30.160.60">
    <property type="entry name" value="Classic Zinc Finger"/>
    <property type="match status" value="1"/>
</dbReference>
<dbReference type="PROSITE" id="PS50157">
    <property type="entry name" value="ZINC_FINGER_C2H2_2"/>
    <property type="match status" value="1"/>
</dbReference>
<dbReference type="SMART" id="SM00355">
    <property type="entry name" value="ZnF_C2H2"/>
    <property type="match status" value="2"/>
</dbReference>
<evidence type="ECO:0000313" key="4">
    <source>
        <dbReference type="Proteomes" id="UP001175000"/>
    </source>
</evidence>
<proteinExistence type="predicted"/>
<evidence type="ECO:0000313" key="3">
    <source>
        <dbReference type="EMBL" id="KAK0610778.1"/>
    </source>
</evidence>
<dbReference type="Proteomes" id="UP001175000">
    <property type="component" value="Unassembled WGS sequence"/>
</dbReference>
<sequence>MEGCPSFPASKHGIDVIPSPNRNTSASPCLMDPYCDFASLYGSYPVMERSESSNDGQADFESTFEGLDLSAGASTSAQHAEEWGYSMRMAYNGHITPYGQDYLAEDDAQSEYHTNLWLHIKSRLDLGFLDEALSTALEKSSRDPLPATFDMISDDMIEELASDTNHYEAEGGSSAIHAINTLLVDGFRLNTDRTLRAHALREAACQIILRLPDDGSSYVLCQSTLQNAVASVGPKSAETKPKAKAVKTLYTCAKCQKTFGRWADVDRHNEMMHVERKRTEYFCDYKNCPRHDKNPFYRQDHCREHYRDYHYEDLLRRFAKPDSTWWADRSKALSRGWFRCNKCLEQRVDILKDGYTCPKCGHACEAERQRRRREF</sequence>
<accession>A0AA39TX39</accession>
<evidence type="ECO:0000256" key="1">
    <source>
        <dbReference type="PROSITE-ProRule" id="PRU00042"/>
    </source>
</evidence>
<keyword evidence="1" id="KW-0862">Zinc</keyword>
<keyword evidence="1" id="KW-0479">Metal-binding</keyword>
<name>A0AA39TX39_9PEZI</name>
<keyword evidence="1" id="KW-0863">Zinc-finger</keyword>
<dbReference type="PROSITE" id="PS00028">
    <property type="entry name" value="ZINC_FINGER_C2H2_1"/>
    <property type="match status" value="1"/>
</dbReference>
<comment type="caution">
    <text evidence="3">The sequence shown here is derived from an EMBL/GenBank/DDBJ whole genome shotgun (WGS) entry which is preliminary data.</text>
</comment>
<dbReference type="AlphaFoldDB" id="A0AA39TX39"/>